<dbReference type="AlphaFoldDB" id="A0A1M6CNU4"/>
<dbReference type="PANTHER" id="PTHR36115:SF4">
    <property type="entry name" value="MEMBRANE PROTEIN"/>
    <property type="match status" value="1"/>
</dbReference>
<dbReference type="Pfam" id="PF06271">
    <property type="entry name" value="RDD"/>
    <property type="match status" value="1"/>
</dbReference>
<accession>A0A1M6CNU4</accession>
<keyword evidence="4 6" id="KW-1133">Transmembrane helix</keyword>
<evidence type="ECO:0000256" key="6">
    <source>
        <dbReference type="SAM" id="Phobius"/>
    </source>
</evidence>
<evidence type="ECO:0000256" key="4">
    <source>
        <dbReference type="ARBA" id="ARBA00022989"/>
    </source>
</evidence>
<reference evidence="9" key="1">
    <citation type="submission" date="2016-11" db="EMBL/GenBank/DDBJ databases">
        <authorList>
            <person name="Varghese N."/>
            <person name="Submissions S."/>
        </authorList>
    </citation>
    <scope>NUCLEOTIDE SEQUENCE [LARGE SCALE GENOMIC DNA]</scope>
    <source>
        <strain evidence="9">DSM 18829</strain>
    </source>
</reference>
<dbReference type="EMBL" id="FQZI01000002">
    <property type="protein sequence ID" value="SHI62650.1"/>
    <property type="molecule type" value="Genomic_DNA"/>
</dbReference>
<dbReference type="GO" id="GO:0005886">
    <property type="term" value="C:plasma membrane"/>
    <property type="evidence" value="ECO:0007669"/>
    <property type="project" value="UniProtKB-SubCell"/>
</dbReference>
<dbReference type="InterPro" id="IPR010432">
    <property type="entry name" value="RDD"/>
</dbReference>
<evidence type="ECO:0000256" key="1">
    <source>
        <dbReference type="ARBA" id="ARBA00004651"/>
    </source>
</evidence>
<dbReference type="RefSeq" id="WP_073309205.1">
    <property type="nucleotide sequence ID" value="NZ_FQZI01000002.1"/>
</dbReference>
<feature type="transmembrane region" description="Helical" evidence="6">
    <location>
        <begin position="109"/>
        <end position="127"/>
    </location>
</feature>
<keyword evidence="2" id="KW-1003">Cell membrane</keyword>
<dbReference type="STRING" id="415425.SAMN05444363_1018"/>
<dbReference type="OrthoDB" id="762068at2"/>
<organism evidence="8 9">
    <name type="scientific">Flavobacterium terrae</name>
    <dbReference type="NCBI Taxonomy" id="415425"/>
    <lineage>
        <taxon>Bacteria</taxon>
        <taxon>Pseudomonadati</taxon>
        <taxon>Bacteroidota</taxon>
        <taxon>Flavobacteriia</taxon>
        <taxon>Flavobacteriales</taxon>
        <taxon>Flavobacteriaceae</taxon>
        <taxon>Flavobacterium</taxon>
    </lineage>
</organism>
<dbReference type="InterPro" id="IPR051791">
    <property type="entry name" value="Pra-immunoreactive"/>
</dbReference>
<dbReference type="Proteomes" id="UP000184488">
    <property type="component" value="Unassembled WGS sequence"/>
</dbReference>
<feature type="transmembrane region" description="Helical" evidence="6">
    <location>
        <begin position="81"/>
        <end position="103"/>
    </location>
</feature>
<keyword evidence="9" id="KW-1185">Reference proteome</keyword>
<gene>
    <name evidence="8" type="ORF">SAMN05444363_1018</name>
</gene>
<evidence type="ECO:0000313" key="9">
    <source>
        <dbReference type="Proteomes" id="UP000184488"/>
    </source>
</evidence>
<evidence type="ECO:0000259" key="7">
    <source>
        <dbReference type="Pfam" id="PF06271"/>
    </source>
</evidence>
<comment type="subcellular location">
    <subcellularLocation>
        <location evidence="1">Cell membrane</location>
        <topology evidence="1">Multi-pass membrane protein</topology>
    </subcellularLocation>
</comment>
<evidence type="ECO:0000256" key="5">
    <source>
        <dbReference type="ARBA" id="ARBA00023136"/>
    </source>
</evidence>
<keyword evidence="3 6" id="KW-0812">Transmembrane</keyword>
<protein>
    <submittedName>
        <fullName evidence="8">Uncharacterized membrane protein YckC, RDD family</fullName>
    </submittedName>
</protein>
<keyword evidence="5 6" id="KW-0472">Membrane</keyword>
<evidence type="ECO:0000313" key="8">
    <source>
        <dbReference type="EMBL" id="SHI62650.1"/>
    </source>
</evidence>
<dbReference type="PANTHER" id="PTHR36115">
    <property type="entry name" value="PROLINE-RICH ANTIGEN HOMOLOG-RELATED"/>
    <property type="match status" value="1"/>
</dbReference>
<sequence>MNNSFAEVMSKKTNHELVKIVTVDKDKYQPLAVEAAEFELSNRNIDPEKLNIIQKEIDIRVEKTTELNNLTPSSSLRFANFLIDTVFFGIISQIFFIIIGSIINIEESLFFSYVLLILLYVSYYTFFESNWQKTIGKFITKTKVVNFDGETPSLTEIIFRSFCRLIPFDRISFLFTKNGFHDSISKTKVIKD</sequence>
<proteinExistence type="predicted"/>
<feature type="domain" description="RDD" evidence="7">
    <location>
        <begin position="73"/>
        <end position="175"/>
    </location>
</feature>
<evidence type="ECO:0000256" key="2">
    <source>
        <dbReference type="ARBA" id="ARBA00022475"/>
    </source>
</evidence>
<evidence type="ECO:0000256" key="3">
    <source>
        <dbReference type="ARBA" id="ARBA00022692"/>
    </source>
</evidence>
<name>A0A1M6CNU4_9FLAO</name>